<feature type="transmembrane region" description="Helical" evidence="1">
    <location>
        <begin position="140"/>
        <end position="162"/>
    </location>
</feature>
<dbReference type="Pfam" id="PF04955">
    <property type="entry name" value="HupE_UreJ"/>
    <property type="match status" value="1"/>
</dbReference>
<dbReference type="KEGG" id="rsu:NHU_03198"/>
<keyword evidence="1" id="KW-0472">Membrane</keyword>
<evidence type="ECO:0000256" key="2">
    <source>
        <dbReference type="SAM" id="SignalP"/>
    </source>
</evidence>
<protein>
    <submittedName>
        <fullName evidence="3">HupE/ureJ protein</fullName>
    </submittedName>
</protein>
<feature type="transmembrane region" description="Helical" evidence="1">
    <location>
        <begin position="113"/>
        <end position="134"/>
    </location>
</feature>
<accession>A0A0D6B5L2</accession>
<evidence type="ECO:0000313" key="4">
    <source>
        <dbReference type="Proteomes" id="UP000064912"/>
    </source>
</evidence>
<feature type="signal peptide" evidence="2">
    <location>
        <begin position="1"/>
        <end position="19"/>
    </location>
</feature>
<dbReference type="eggNOG" id="COG2370">
    <property type="taxonomic scope" value="Bacteria"/>
</dbReference>
<feature type="transmembrane region" description="Helical" evidence="1">
    <location>
        <begin position="174"/>
        <end position="192"/>
    </location>
</feature>
<feature type="chain" id="PRO_5002301209" evidence="2">
    <location>
        <begin position="20"/>
        <end position="193"/>
    </location>
</feature>
<feature type="transmembrane region" description="Helical" evidence="1">
    <location>
        <begin position="87"/>
        <end position="106"/>
    </location>
</feature>
<dbReference type="InterPro" id="IPR007038">
    <property type="entry name" value="HupE_UreJ"/>
</dbReference>
<evidence type="ECO:0000313" key="3">
    <source>
        <dbReference type="EMBL" id="BAQ70341.1"/>
    </source>
</evidence>
<evidence type="ECO:0000256" key="1">
    <source>
        <dbReference type="SAM" id="Phobius"/>
    </source>
</evidence>
<keyword evidence="1" id="KW-1133">Transmembrane helix</keyword>
<keyword evidence="1" id="KW-0812">Transmembrane</keyword>
<dbReference type="PATRIC" id="fig|35806.4.peg.3287"/>
<feature type="transmembrane region" description="Helical" evidence="1">
    <location>
        <begin position="29"/>
        <end position="49"/>
    </location>
</feature>
<keyword evidence="2" id="KW-0732">Signal</keyword>
<gene>
    <name evidence="3" type="ORF">NHU_03198</name>
</gene>
<dbReference type="AlphaFoldDB" id="A0A0D6B5L2"/>
<dbReference type="PIRSF" id="PIRSF016919">
    <property type="entry name" value="HupE_UreJ"/>
    <property type="match status" value="1"/>
</dbReference>
<dbReference type="EMBL" id="AP014800">
    <property type="protein sequence ID" value="BAQ70341.1"/>
    <property type="molecule type" value="Genomic_DNA"/>
</dbReference>
<name>A0A0D6B5L2_RHOSU</name>
<dbReference type="Proteomes" id="UP000064912">
    <property type="component" value="Chromosome"/>
</dbReference>
<organism evidence="3 4">
    <name type="scientific">Rhodovulum sulfidophilum</name>
    <name type="common">Rhodobacter sulfidophilus</name>
    <dbReference type="NCBI Taxonomy" id="35806"/>
    <lineage>
        <taxon>Bacteria</taxon>
        <taxon>Pseudomonadati</taxon>
        <taxon>Pseudomonadota</taxon>
        <taxon>Alphaproteobacteria</taxon>
        <taxon>Rhodobacterales</taxon>
        <taxon>Paracoccaceae</taxon>
        <taxon>Rhodovulum</taxon>
    </lineage>
</organism>
<feature type="transmembrane region" description="Helical" evidence="1">
    <location>
        <begin position="61"/>
        <end position="81"/>
    </location>
</feature>
<sequence length="193" mass="19205">MRKYLLAGALAALAGPALAHTGQGAASGLMHGMLHPVTGLDHLLAMLAVGLWSGFALRRRVWAGAATFMGAMIAGAALSWAGVPIPGVEGMIAASVAVFGLLALFARQDQPRWLAGGALAAIALFGACHGHAHASETTGAALAYLGGFLLSTAALHLIGIAVARGVADLRAARMLRGAAGGTLLASGAWLLAG</sequence>
<proteinExistence type="predicted"/>
<reference evidence="3 4" key="1">
    <citation type="submission" date="2015-02" db="EMBL/GenBank/DDBJ databases">
        <title>Genome sequene of Rhodovulum sulfidophilum DSM 2351.</title>
        <authorList>
            <person name="Nagao N."/>
        </authorList>
    </citation>
    <scope>NUCLEOTIDE SEQUENCE [LARGE SCALE GENOMIC DNA]</scope>
    <source>
        <strain evidence="3 4">DSM 2351</strain>
    </source>
</reference>